<feature type="transmembrane region" description="Helical" evidence="1">
    <location>
        <begin position="42"/>
        <end position="60"/>
    </location>
</feature>
<dbReference type="AlphaFoldDB" id="A0A269PCH5"/>
<reference evidence="2 3" key="1">
    <citation type="submission" date="2017-08" db="EMBL/GenBank/DDBJ databases">
        <authorList>
            <person name="de Groot N.N."/>
        </authorList>
    </citation>
    <scope>NUCLEOTIDE SEQUENCE [LARGE SCALE GENOMIC DNA]</scope>
    <source>
        <strain evidence="2 3">NBT06-6</strain>
    </source>
</reference>
<keyword evidence="1" id="KW-1133">Transmembrane helix</keyword>
<dbReference type="EMBL" id="NQMQ01000018">
    <property type="protein sequence ID" value="PAJ69170.1"/>
    <property type="molecule type" value="Genomic_DNA"/>
</dbReference>
<sequence>MAPKDVHAIVVKRKRLTLATDVGIAIVLLAAVLQLFNPTVSTALWLGGGALAAVGILLLRKSIGGADMPRAELDEYETQRHIEARDEGLSWSIFSSTAMFVLAGFLALATRLGFEPSNVDVALFFAKLLFCQMLWPPFVVARSLAGKINRDALIAAE</sequence>
<evidence type="ECO:0000313" key="2">
    <source>
        <dbReference type="EMBL" id="PAJ69170.1"/>
    </source>
</evidence>
<organism evidence="2 3">
    <name type="scientific">Corynebacterium hadale</name>
    <dbReference type="NCBI Taxonomy" id="2026255"/>
    <lineage>
        <taxon>Bacteria</taxon>
        <taxon>Bacillati</taxon>
        <taxon>Actinomycetota</taxon>
        <taxon>Actinomycetes</taxon>
        <taxon>Mycobacteriales</taxon>
        <taxon>Corynebacteriaceae</taxon>
        <taxon>Corynebacterium</taxon>
    </lineage>
</organism>
<name>A0A269PCH5_9CORY</name>
<accession>A0A269PCH5</accession>
<dbReference type="Proteomes" id="UP000215771">
    <property type="component" value="Unassembled WGS sequence"/>
</dbReference>
<dbReference type="RefSeq" id="WP_095278173.1">
    <property type="nucleotide sequence ID" value="NZ_CP047655.1"/>
</dbReference>
<proteinExistence type="predicted"/>
<feature type="transmembrane region" description="Helical" evidence="1">
    <location>
        <begin position="121"/>
        <end position="140"/>
    </location>
</feature>
<comment type="caution">
    <text evidence="2">The sequence shown here is derived from an EMBL/GenBank/DDBJ whole genome shotgun (WGS) entry which is preliminary data.</text>
</comment>
<keyword evidence="1" id="KW-0472">Membrane</keyword>
<keyword evidence="1" id="KW-0812">Transmembrane</keyword>
<gene>
    <name evidence="2" type="ORF">CIG21_08725</name>
</gene>
<protein>
    <submittedName>
        <fullName evidence="2">Uncharacterized protein</fullName>
    </submittedName>
</protein>
<feature type="transmembrane region" description="Helical" evidence="1">
    <location>
        <begin position="89"/>
        <end position="109"/>
    </location>
</feature>
<evidence type="ECO:0000256" key="1">
    <source>
        <dbReference type="SAM" id="Phobius"/>
    </source>
</evidence>
<evidence type="ECO:0000313" key="3">
    <source>
        <dbReference type="Proteomes" id="UP000215771"/>
    </source>
</evidence>
<feature type="transmembrane region" description="Helical" evidence="1">
    <location>
        <begin position="16"/>
        <end position="36"/>
    </location>
</feature>